<evidence type="ECO:0008006" key="4">
    <source>
        <dbReference type="Google" id="ProtNLM"/>
    </source>
</evidence>
<protein>
    <recommendedName>
        <fullName evidence="4">J domain-containing protein</fullName>
    </recommendedName>
</protein>
<dbReference type="InterPro" id="IPR036869">
    <property type="entry name" value="J_dom_sf"/>
</dbReference>
<evidence type="ECO:0000313" key="3">
    <source>
        <dbReference type="Proteomes" id="UP001295423"/>
    </source>
</evidence>
<comment type="caution">
    <text evidence="2">The sequence shown here is derived from an EMBL/GenBank/DDBJ whole genome shotgun (WGS) entry which is preliminary data.</text>
</comment>
<reference evidence="2" key="1">
    <citation type="submission" date="2023-08" db="EMBL/GenBank/DDBJ databases">
        <authorList>
            <person name="Audoor S."/>
            <person name="Bilcke G."/>
        </authorList>
    </citation>
    <scope>NUCLEOTIDE SEQUENCE</scope>
</reference>
<feature type="region of interest" description="Disordered" evidence="1">
    <location>
        <begin position="133"/>
        <end position="225"/>
    </location>
</feature>
<gene>
    <name evidence="2" type="ORF">CYCCA115_LOCUS8921</name>
</gene>
<evidence type="ECO:0000313" key="2">
    <source>
        <dbReference type="EMBL" id="CAJ1944505.1"/>
    </source>
</evidence>
<dbReference type="EMBL" id="CAKOGP040001224">
    <property type="protein sequence ID" value="CAJ1944505.1"/>
    <property type="molecule type" value="Genomic_DNA"/>
</dbReference>
<feature type="compositionally biased region" description="Low complexity" evidence="1">
    <location>
        <begin position="182"/>
        <end position="195"/>
    </location>
</feature>
<accession>A0AAD2CRY1</accession>
<feature type="compositionally biased region" description="Basic residues" evidence="1">
    <location>
        <begin position="1"/>
        <end position="10"/>
    </location>
</feature>
<feature type="region of interest" description="Disordered" evidence="1">
    <location>
        <begin position="1"/>
        <end position="28"/>
    </location>
</feature>
<proteinExistence type="predicted"/>
<organism evidence="2 3">
    <name type="scientific">Cylindrotheca closterium</name>
    <dbReference type="NCBI Taxonomy" id="2856"/>
    <lineage>
        <taxon>Eukaryota</taxon>
        <taxon>Sar</taxon>
        <taxon>Stramenopiles</taxon>
        <taxon>Ochrophyta</taxon>
        <taxon>Bacillariophyta</taxon>
        <taxon>Bacillariophyceae</taxon>
        <taxon>Bacillariophycidae</taxon>
        <taxon>Bacillariales</taxon>
        <taxon>Bacillariaceae</taxon>
        <taxon>Cylindrotheca</taxon>
    </lineage>
</organism>
<dbReference type="Proteomes" id="UP001295423">
    <property type="component" value="Unassembled WGS sequence"/>
</dbReference>
<keyword evidence="3" id="KW-1185">Reference proteome</keyword>
<name>A0AAD2CRY1_9STRA</name>
<evidence type="ECO:0000256" key="1">
    <source>
        <dbReference type="SAM" id="MobiDB-lite"/>
    </source>
</evidence>
<sequence length="352" mass="39908">MPRTSTRRRKEAAEYSKSVRNNTTKKVSAPVVQQKMDLSVVDKAYGDYADLYGDVLRVSATATHEHIQLAYFDRRSELFTLLAKIDAKSQDARTAKERRQAERKMDSVVLAVRILGDSASREQYDQVRQTRLLNRRRSKQNHFDGDYSKVSRRATFQEKPVTTEMRYEEENLEAPQRRSTSRSKPSSSARSSGRSRTPKKSSSRRAVPADDLDETLNTYEMTDEEADADLDRSYLSYETDEFRQDDTTVGSGTIGTMTIGETTVGSGTIETNTLGEATLDTYTVITMDEDKVDPKLFCGNVDLARKFQKEVNGAFQDTVASFDQVFNAFTLTDKDIRAVTKRIDKAKRQLDD</sequence>
<dbReference type="AlphaFoldDB" id="A0AAD2CRY1"/>
<dbReference type="Gene3D" id="1.10.287.110">
    <property type="entry name" value="DnaJ domain"/>
    <property type="match status" value="1"/>
</dbReference>